<evidence type="ECO:0000313" key="2">
    <source>
        <dbReference type="EMBL" id="MEY8444592.1"/>
    </source>
</evidence>
<evidence type="ECO:0000256" key="1">
    <source>
        <dbReference type="SAM" id="Coils"/>
    </source>
</evidence>
<keyword evidence="1" id="KW-0175">Coiled coil</keyword>
<name>A0ABV4D8D9_9LACT</name>
<evidence type="ECO:0000313" key="3">
    <source>
        <dbReference type="Proteomes" id="UP001565283"/>
    </source>
</evidence>
<feature type="non-terminal residue" evidence="2">
    <location>
        <position position="1"/>
    </location>
</feature>
<accession>A0ABV4D8D9</accession>
<dbReference type="EMBL" id="JBCLSH010000080">
    <property type="protein sequence ID" value="MEY8444592.1"/>
    <property type="molecule type" value="Genomic_DNA"/>
</dbReference>
<protein>
    <submittedName>
        <fullName evidence="2">Uncharacterized protein</fullName>
    </submittedName>
</protein>
<dbReference type="Proteomes" id="UP001565283">
    <property type="component" value="Unassembled WGS sequence"/>
</dbReference>
<feature type="coiled-coil region" evidence="1">
    <location>
        <begin position="50"/>
        <end position="84"/>
    </location>
</feature>
<organism evidence="2 3">
    <name type="scientific">Lactococcus ileimucosae</name>
    <dbReference type="NCBI Taxonomy" id="2941329"/>
    <lineage>
        <taxon>Bacteria</taxon>
        <taxon>Bacillati</taxon>
        <taxon>Bacillota</taxon>
        <taxon>Bacilli</taxon>
        <taxon>Lactobacillales</taxon>
        <taxon>Streptococcaceae</taxon>
        <taxon>Lactococcus</taxon>
    </lineage>
</organism>
<gene>
    <name evidence="2" type="ORF">AALA52_10205</name>
</gene>
<keyword evidence="3" id="KW-1185">Reference proteome</keyword>
<comment type="caution">
    <text evidence="2">The sequence shown here is derived from an EMBL/GenBank/DDBJ whole genome shotgun (WGS) entry which is preliminary data.</text>
</comment>
<proteinExistence type="predicted"/>
<reference evidence="2 3" key="1">
    <citation type="submission" date="2024-03" db="EMBL/GenBank/DDBJ databases">
        <title>Mouse gut bacterial collection (mGBC) of GemPharmatech.</title>
        <authorList>
            <person name="He Y."/>
            <person name="Dong L."/>
            <person name="Wu D."/>
            <person name="Gao X."/>
            <person name="Lin Z."/>
        </authorList>
    </citation>
    <scope>NUCLEOTIDE SEQUENCE [LARGE SCALE GENOMIC DNA]</scope>
    <source>
        <strain evidence="2 3">61-15</strain>
    </source>
</reference>
<sequence length="122" mass="14227">ERKALSKENDSIIKGIEYIVEELLKEQMARENLYKNTDRAKEILETMDMMKEAVMQNAQLNATITQLEVKNQELINQNHEIQRMLGALNNVSHQLSILEGSRDSEKIDKVFRNIKCQFSDFL</sequence>